<dbReference type="Proteomes" id="UP000064514">
    <property type="component" value="Unassembled WGS sequence"/>
</dbReference>
<dbReference type="STRING" id="709323.GCA_001047135_00835"/>
<keyword evidence="1" id="KW-0479">Metal-binding</keyword>
<dbReference type="RefSeq" id="WP_059393724.1">
    <property type="nucleotide sequence ID" value="NZ_CAUZLZ010000004.1"/>
</dbReference>
<gene>
    <name evidence="2" type="ORF">FTRO_0040280</name>
</gene>
<proteinExistence type="predicted"/>
<dbReference type="InterPro" id="IPR011257">
    <property type="entry name" value="DNA_glycosylase"/>
</dbReference>
<dbReference type="GO" id="GO:0006284">
    <property type="term" value="P:base-excision repair"/>
    <property type="evidence" value="ECO:0007669"/>
    <property type="project" value="InterPro"/>
</dbReference>
<evidence type="ECO:0000313" key="2">
    <source>
        <dbReference type="EMBL" id="GAP04292.1"/>
    </source>
</evidence>
<dbReference type="GO" id="GO:0046872">
    <property type="term" value="F:metal ion binding"/>
    <property type="evidence" value="ECO:0007669"/>
    <property type="project" value="UniProtKB-KW"/>
</dbReference>
<dbReference type="EMBL" id="DF968081">
    <property type="protein sequence ID" value="GAP04292.1"/>
    <property type="molecule type" value="Genomic_DNA"/>
</dbReference>
<name>A0A3F3H330_9LACO</name>
<dbReference type="AlphaFoldDB" id="A0A3F3H330"/>
<feature type="binding site" evidence="1">
    <location>
        <position position="21"/>
    </location>
    <ligand>
        <name>Zn(2+)</name>
        <dbReference type="ChEBI" id="CHEBI:29105"/>
    </ligand>
</feature>
<reference evidence="2" key="1">
    <citation type="journal article" date="2015" name="BMC Genomics">
        <title>Comparative genomics of Fructobacillus spp. and Leuconostoc spp. reveals niche-specific evolution of Fructobacillus spp.</title>
        <authorList>
            <person name="Endo A."/>
            <person name="Tanizawa Y."/>
            <person name="Tanaka N."/>
            <person name="Maeno S."/>
            <person name="Kumar H."/>
            <person name="Shiwa Y."/>
            <person name="Okada S."/>
            <person name="Yoshikawa H."/>
            <person name="Dicks L."/>
            <person name="Nakagawa J."/>
            <person name="Arita M."/>
        </authorList>
    </citation>
    <scope>NUCLEOTIDE SEQUENCE [LARGE SCALE GENOMIC DNA]</scope>
    <source>
        <strain evidence="2">F214-1</strain>
    </source>
</reference>
<accession>A0A3F3H330</accession>
<sequence length="187" mass="21399">MVTRCRWAANYEEGTPMVAYHDHEFGHPVRDDERLLFELLTLELFQSGLSWRTVLNKRANFKAAFADFDINQVAHFDQQDVEQLLSDAGIIRNRMKIEATINNAQQIQTLHHQGETFSDLIWQQTNGQTLDIGVDQDEKIASQNTLSEAFSKQLKKIGFKFVGPVTVESFLQAVGVENAHDLECDFR</sequence>
<dbReference type="PANTHER" id="PTHR30037">
    <property type="entry name" value="DNA-3-METHYLADENINE GLYCOSYLASE 1"/>
    <property type="match status" value="1"/>
</dbReference>
<keyword evidence="1" id="KW-0862">Zinc</keyword>
<feature type="binding site" evidence="1">
    <location>
        <position position="180"/>
    </location>
    <ligand>
        <name>Zn(2+)</name>
        <dbReference type="ChEBI" id="CHEBI:29105"/>
    </ligand>
</feature>
<dbReference type="Gene3D" id="1.10.340.30">
    <property type="entry name" value="Hypothetical protein, domain 2"/>
    <property type="match status" value="1"/>
</dbReference>
<dbReference type="SUPFAM" id="SSF48150">
    <property type="entry name" value="DNA-glycosylase"/>
    <property type="match status" value="1"/>
</dbReference>
<dbReference type="InterPro" id="IPR005019">
    <property type="entry name" value="Adenine_glyco"/>
</dbReference>
<evidence type="ECO:0000256" key="1">
    <source>
        <dbReference type="PIRSR" id="PIRSR605019-1"/>
    </source>
</evidence>
<feature type="binding site" evidence="1">
    <location>
        <position position="5"/>
    </location>
    <ligand>
        <name>Zn(2+)</name>
        <dbReference type="ChEBI" id="CHEBI:29105"/>
    </ligand>
</feature>
<protein>
    <submittedName>
        <fullName evidence="2">DNA-3-methyladenine glycosylase I</fullName>
    </submittedName>
</protein>
<dbReference type="InterPro" id="IPR052891">
    <property type="entry name" value="DNA-3mA_glycosylase"/>
</dbReference>
<feature type="binding site" evidence="1">
    <location>
        <position position="184"/>
    </location>
    <ligand>
        <name>Zn(2+)</name>
        <dbReference type="ChEBI" id="CHEBI:29105"/>
    </ligand>
</feature>
<dbReference type="PANTHER" id="PTHR30037:SF4">
    <property type="entry name" value="DNA-3-METHYLADENINE GLYCOSYLASE I"/>
    <property type="match status" value="1"/>
</dbReference>
<organism evidence="2">
    <name type="scientific">Fructobacillus tropaeoli</name>
    <dbReference type="NCBI Taxonomy" id="709323"/>
    <lineage>
        <taxon>Bacteria</taxon>
        <taxon>Bacillati</taxon>
        <taxon>Bacillota</taxon>
        <taxon>Bacilli</taxon>
        <taxon>Lactobacillales</taxon>
        <taxon>Lactobacillaceae</taxon>
        <taxon>Fructobacillus</taxon>
    </lineage>
</organism>
<dbReference type="Pfam" id="PF03352">
    <property type="entry name" value="Adenine_glyco"/>
    <property type="match status" value="1"/>
</dbReference>
<dbReference type="GO" id="GO:0008725">
    <property type="term" value="F:DNA-3-methyladenine glycosylase activity"/>
    <property type="evidence" value="ECO:0007669"/>
    <property type="project" value="InterPro"/>
</dbReference>